<evidence type="ECO:0000313" key="2">
    <source>
        <dbReference type="EMBL" id="APH05105.1"/>
    </source>
</evidence>
<keyword evidence="3" id="KW-1185">Reference proteome</keyword>
<protein>
    <submittedName>
        <fullName evidence="2">Uncharacterized protein</fullName>
    </submittedName>
</protein>
<reference evidence="2 3" key="1">
    <citation type="journal article" date="2016" name="Sci. Rep.">
        <title>Complete genome sequence and transcriptomic analysis of a novel marine strain Bacillus weihaiensis reveals the mechanism of brown algae degradation.</title>
        <authorList>
            <person name="Zhu Y."/>
            <person name="Chen P."/>
            <person name="Bao Y."/>
            <person name="Men Y."/>
            <person name="Zeng Y."/>
            <person name="Yang J."/>
            <person name="Sun J."/>
            <person name="Sun Y."/>
        </authorList>
    </citation>
    <scope>NUCLEOTIDE SEQUENCE [LARGE SCALE GENOMIC DNA]</scope>
    <source>
        <strain evidence="2 3">Alg07</strain>
    </source>
</reference>
<dbReference type="RefSeq" id="WP_072579898.1">
    <property type="nucleotide sequence ID" value="NZ_CP016020.1"/>
</dbReference>
<name>A0A1L3MRY5_9BACI</name>
<keyword evidence="1" id="KW-1133">Transmembrane helix</keyword>
<evidence type="ECO:0000256" key="1">
    <source>
        <dbReference type="SAM" id="Phobius"/>
    </source>
</evidence>
<dbReference type="STRING" id="1547283.A9C19_10275"/>
<keyword evidence="1" id="KW-0472">Membrane</keyword>
<keyword evidence="1" id="KW-0812">Transmembrane</keyword>
<dbReference type="EMBL" id="CP016020">
    <property type="protein sequence ID" value="APH05105.1"/>
    <property type="molecule type" value="Genomic_DNA"/>
</dbReference>
<feature type="transmembrane region" description="Helical" evidence="1">
    <location>
        <begin position="12"/>
        <end position="34"/>
    </location>
</feature>
<evidence type="ECO:0000313" key="3">
    <source>
        <dbReference type="Proteomes" id="UP000181936"/>
    </source>
</evidence>
<feature type="transmembrane region" description="Helical" evidence="1">
    <location>
        <begin position="85"/>
        <end position="102"/>
    </location>
</feature>
<dbReference type="AlphaFoldDB" id="A0A1L3MRY5"/>
<gene>
    <name evidence="2" type="ORF">A9C19_10275</name>
</gene>
<proteinExistence type="predicted"/>
<feature type="transmembrane region" description="Helical" evidence="1">
    <location>
        <begin position="109"/>
        <end position="127"/>
    </location>
</feature>
<accession>A0A1L3MRY5</accession>
<dbReference type="KEGG" id="bwh:A9C19_10275"/>
<dbReference type="OrthoDB" id="1796359at2"/>
<sequence>MYDAFQLGPFTIQYFILVSVLTFLFTYFILDAFSKDHHLNVFLKKHYWTFVFLLFISYKFSVVLFRPELLLTTNWFFLTGGIRGVYVGLFLILIYLVWIVWVKNESLKNVLLSITVITCLFAVLFQLNKIVILSLVQEVLQI</sequence>
<dbReference type="Proteomes" id="UP000181936">
    <property type="component" value="Chromosome"/>
</dbReference>
<feature type="transmembrane region" description="Helical" evidence="1">
    <location>
        <begin position="46"/>
        <end position="65"/>
    </location>
</feature>
<organism evidence="2 3">
    <name type="scientific">Bacillus weihaiensis</name>
    <dbReference type="NCBI Taxonomy" id="1547283"/>
    <lineage>
        <taxon>Bacteria</taxon>
        <taxon>Bacillati</taxon>
        <taxon>Bacillota</taxon>
        <taxon>Bacilli</taxon>
        <taxon>Bacillales</taxon>
        <taxon>Bacillaceae</taxon>
        <taxon>Bacillus</taxon>
    </lineage>
</organism>